<gene>
    <name evidence="2" type="ORF">BIY20_12065</name>
    <name evidence="1" type="ORF">BIY22_12175</name>
</gene>
<dbReference type="RefSeq" id="WP_075710358.1">
    <property type="nucleotide sequence ID" value="NZ_AP019655.1"/>
</dbReference>
<reference evidence="3 4" key="1">
    <citation type="submission" date="2016-09" db="EMBL/GenBank/DDBJ databases">
        <title>Genomic Taxonomy of the Vibrionaceae.</title>
        <authorList>
            <person name="Gonzalez-Castillo A."/>
            <person name="Gomez-Gil B."/>
            <person name="Enciso-Ibarra K."/>
        </authorList>
    </citation>
    <scope>NUCLEOTIDE SEQUENCE [LARGE SCALE GENOMIC DNA]</scope>
    <source>
        <strain evidence="2 3">CAIM 1902</strain>
        <strain evidence="1 4">CAIM 703</strain>
    </source>
</reference>
<evidence type="ECO:0000313" key="2">
    <source>
        <dbReference type="EMBL" id="OLQ88991.1"/>
    </source>
</evidence>
<keyword evidence="3" id="KW-1185">Reference proteome</keyword>
<comment type="caution">
    <text evidence="1">The sequence shown here is derived from an EMBL/GenBank/DDBJ whole genome shotgun (WGS) entry which is preliminary data.</text>
</comment>
<evidence type="ECO:0000313" key="1">
    <source>
        <dbReference type="EMBL" id="OLQ86396.1"/>
    </source>
</evidence>
<dbReference type="OrthoDB" id="5895493at2"/>
<evidence type="ECO:0000313" key="3">
    <source>
        <dbReference type="Proteomes" id="UP000186039"/>
    </source>
</evidence>
<dbReference type="Proteomes" id="UP000186039">
    <property type="component" value="Unassembled WGS sequence"/>
</dbReference>
<evidence type="ECO:0000313" key="4">
    <source>
        <dbReference type="Proteomes" id="UP000186313"/>
    </source>
</evidence>
<sequence length="73" mass="8489">MRLDNAIYQPHIQHNLKAATKFIDQSLKTQGNHLNASLNQHNQIQIRNEDGVVVKTFQGENVVRKMHHIDEYV</sequence>
<name>A0A1Q9HB54_9VIBR</name>
<protein>
    <submittedName>
        <fullName evidence="1">Uncharacterized protein</fullName>
    </submittedName>
</protein>
<dbReference type="EMBL" id="MJMJ01000043">
    <property type="protein sequence ID" value="OLQ86396.1"/>
    <property type="molecule type" value="Genomic_DNA"/>
</dbReference>
<accession>A0A1Q9HB54</accession>
<organism evidence="1 4">
    <name type="scientific">Vibrio panuliri</name>
    <dbReference type="NCBI Taxonomy" id="1381081"/>
    <lineage>
        <taxon>Bacteria</taxon>
        <taxon>Pseudomonadati</taxon>
        <taxon>Pseudomonadota</taxon>
        <taxon>Gammaproteobacteria</taxon>
        <taxon>Vibrionales</taxon>
        <taxon>Vibrionaceae</taxon>
        <taxon>Vibrio</taxon>
    </lineage>
</organism>
<proteinExistence type="predicted"/>
<dbReference type="EMBL" id="MJMH01000187">
    <property type="protein sequence ID" value="OLQ88991.1"/>
    <property type="molecule type" value="Genomic_DNA"/>
</dbReference>
<dbReference type="AlphaFoldDB" id="A0A1Q9HB54"/>
<dbReference type="Proteomes" id="UP000186313">
    <property type="component" value="Unassembled WGS sequence"/>
</dbReference>